<proteinExistence type="predicted"/>
<name>A0A059F0I6_9MICR</name>
<keyword evidence="2" id="KW-1185">Reference proteome</keyword>
<dbReference type="AlphaFoldDB" id="A0A059F0I6"/>
<dbReference type="OrthoDB" id="2186709at2759"/>
<evidence type="ECO:0000313" key="2">
    <source>
        <dbReference type="Proteomes" id="UP000030655"/>
    </source>
</evidence>
<sequence length="154" mass="18859">MNEESTKEEFEGFKLLDNKYISTHSLHNHHRHFGTYINNIIQFDLEEMLYLFNKPPLKEYEMYFFFKDNNYNLTRRNNSTNEYWLLNKHKHFNRKKEVPIGICKKVSKENILKDSIPFIDEYSYILRIESDDVCHLRIEKISELDHSLEEKDYK</sequence>
<evidence type="ECO:0000313" key="1">
    <source>
        <dbReference type="EMBL" id="KCZ80491.1"/>
    </source>
</evidence>
<dbReference type="EMBL" id="KK365178">
    <property type="protein sequence ID" value="KCZ80491.1"/>
    <property type="molecule type" value="Genomic_DNA"/>
</dbReference>
<reference evidence="1 2" key="2">
    <citation type="submission" date="2014-03" db="EMBL/GenBank/DDBJ databases">
        <title>The Genome Sequence of Anncaliia algerae insect isolate PRA339.</title>
        <authorList>
            <consortium name="The Broad Institute Genome Sequencing Platform"/>
            <consortium name="The Broad Institute Genome Sequencing Center for Infectious Disease"/>
            <person name="Cuomo C."/>
            <person name="Becnel J."/>
            <person name="Sanscrainte N."/>
            <person name="Walker B."/>
            <person name="Young S.K."/>
            <person name="Zeng Q."/>
            <person name="Gargeya S."/>
            <person name="Fitzgerald M."/>
            <person name="Haas B."/>
            <person name="Abouelleil A."/>
            <person name="Alvarado L."/>
            <person name="Arachchi H.M."/>
            <person name="Berlin A.M."/>
            <person name="Chapman S.B."/>
            <person name="Dewar J."/>
            <person name="Goldberg J."/>
            <person name="Griggs A."/>
            <person name="Gujja S."/>
            <person name="Hansen M."/>
            <person name="Howarth C."/>
            <person name="Imamovic A."/>
            <person name="Larimer J."/>
            <person name="McCowan C."/>
            <person name="Murphy C."/>
            <person name="Neiman D."/>
            <person name="Pearson M."/>
            <person name="Priest M."/>
            <person name="Roberts A."/>
            <person name="Saif S."/>
            <person name="Shea T."/>
            <person name="Sisk P."/>
            <person name="Sykes S."/>
            <person name="Wortman J."/>
            <person name="Nusbaum C."/>
            <person name="Birren B."/>
        </authorList>
    </citation>
    <scope>NUCLEOTIDE SEQUENCE [LARGE SCALE GENOMIC DNA]</scope>
    <source>
        <strain evidence="1 2">PRA339</strain>
    </source>
</reference>
<reference evidence="2" key="1">
    <citation type="submission" date="2013-02" db="EMBL/GenBank/DDBJ databases">
        <authorList>
            <consortium name="The Broad Institute Genome Sequencing Platform"/>
            <person name="Cuomo C."/>
            <person name="Becnel J."/>
            <person name="Sanscrainte N."/>
            <person name="Walker B."/>
            <person name="Young S.K."/>
            <person name="Zeng Q."/>
            <person name="Gargeya S."/>
            <person name="Fitzgerald M."/>
            <person name="Haas B."/>
            <person name="Abouelleil A."/>
            <person name="Alvarado L."/>
            <person name="Arachchi H.M."/>
            <person name="Berlin A.M."/>
            <person name="Chapman S.B."/>
            <person name="Dewar J."/>
            <person name="Goldberg J."/>
            <person name="Griggs A."/>
            <person name="Gujja S."/>
            <person name="Hansen M."/>
            <person name="Howarth C."/>
            <person name="Imamovic A."/>
            <person name="Larimer J."/>
            <person name="McCowan C."/>
            <person name="Murphy C."/>
            <person name="Neiman D."/>
            <person name="Pearson M."/>
            <person name="Priest M."/>
            <person name="Roberts A."/>
            <person name="Saif S."/>
            <person name="Shea T."/>
            <person name="Sisk P."/>
            <person name="Sykes S."/>
            <person name="Wortman J."/>
            <person name="Nusbaum C."/>
            <person name="Birren B."/>
        </authorList>
    </citation>
    <scope>NUCLEOTIDE SEQUENCE [LARGE SCALE GENOMIC DNA]</scope>
    <source>
        <strain evidence="2">PRA339</strain>
    </source>
</reference>
<dbReference type="Proteomes" id="UP000030655">
    <property type="component" value="Unassembled WGS sequence"/>
</dbReference>
<organism evidence="1 2">
    <name type="scientific">Anncaliia algerae PRA339</name>
    <dbReference type="NCBI Taxonomy" id="1288291"/>
    <lineage>
        <taxon>Eukaryota</taxon>
        <taxon>Fungi</taxon>
        <taxon>Fungi incertae sedis</taxon>
        <taxon>Microsporidia</taxon>
        <taxon>Tubulinosematoidea</taxon>
        <taxon>Tubulinosematidae</taxon>
        <taxon>Anncaliia</taxon>
    </lineage>
</organism>
<dbReference type="VEuPathDB" id="MicrosporidiaDB:H312_02088"/>
<accession>A0A059F0I6</accession>
<dbReference type="HOGENOM" id="CLU_135798_0_0_1"/>
<protein>
    <submittedName>
        <fullName evidence="1">Uncharacterized protein</fullName>
    </submittedName>
</protein>
<gene>
    <name evidence="1" type="ORF">H312_02088</name>
</gene>